<keyword evidence="3" id="KW-1185">Reference proteome</keyword>
<organism evidence="2 3">
    <name type="scientific">Symbiodinium natans</name>
    <dbReference type="NCBI Taxonomy" id="878477"/>
    <lineage>
        <taxon>Eukaryota</taxon>
        <taxon>Sar</taxon>
        <taxon>Alveolata</taxon>
        <taxon>Dinophyceae</taxon>
        <taxon>Suessiales</taxon>
        <taxon>Symbiodiniaceae</taxon>
        <taxon>Symbiodinium</taxon>
    </lineage>
</organism>
<gene>
    <name evidence="2" type="ORF">SNAT2548_LOCUS12671</name>
</gene>
<dbReference type="EMBL" id="CAJNDS010001236">
    <property type="protein sequence ID" value="CAE7252945.1"/>
    <property type="molecule type" value="Genomic_DNA"/>
</dbReference>
<reference evidence="2" key="1">
    <citation type="submission" date="2021-02" db="EMBL/GenBank/DDBJ databases">
        <authorList>
            <person name="Dougan E. K."/>
            <person name="Rhodes N."/>
            <person name="Thang M."/>
            <person name="Chan C."/>
        </authorList>
    </citation>
    <scope>NUCLEOTIDE SEQUENCE</scope>
</reference>
<evidence type="ECO:0000256" key="1">
    <source>
        <dbReference type="SAM" id="MobiDB-lite"/>
    </source>
</evidence>
<proteinExistence type="predicted"/>
<dbReference type="Proteomes" id="UP000604046">
    <property type="component" value="Unassembled WGS sequence"/>
</dbReference>
<comment type="caution">
    <text evidence="2">The sequence shown here is derived from an EMBL/GenBank/DDBJ whole genome shotgun (WGS) entry which is preliminary data.</text>
</comment>
<name>A0A812LW16_9DINO</name>
<evidence type="ECO:0000313" key="2">
    <source>
        <dbReference type="EMBL" id="CAE7252945.1"/>
    </source>
</evidence>
<accession>A0A812LW16</accession>
<protein>
    <submittedName>
        <fullName evidence="2">Uncharacterized protein</fullName>
    </submittedName>
</protein>
<dbReference type="OrthoDB" id="10004495at2759"/>
<sequence>MSSPKRKNGAAKLLKVDFSKEFESRGIPLEDSSAERDAKELRKVASFFGMDGPAVNSLMAQVEASDVTDSSEAEPETSLLEATATRSDSDVCDDEEELAAAAAAAAARQRWLHRPVTPRELLKAKQPRPISINDFPSIFQRDSPRSLQETHYSYFSRRLPSENPEHRKAMAWQTETTRKCIRNRNRIRR</sequence>
<evidence type="ECO:0000313" key="3">
    <source>
        <dbReference type="Proteomes" id="UP000604046"/>
    </source>
</evidence>
<dbReference type="AlphaFoldDB" id="A0A812LW16"/>
<feature type="region of interest" description="Disordered" evidence="1">
    <location>
        <begin position="63"/>
        <end position="90"/>
    </location>
</feature>